<gene>
    <name evidence="6" type="ORF">CHT91_09600</name>
</gene>
<evidence type="ECO:0000313" key="6">
    <source>
        <dbReference type="EMBL" id="RFT43179.1"/>
    </source>
</evidence>
<dbReference type="GO" id="GO:0003700">
    <property type="term" value="F:DNA-binding transcription factor activity"/>
    <property type="evidence" value="ECO:0007669"/>
    <property type="project" value="InterPro"/>
</dbReference>
<evidence type="ECO:0000256" key="3">
    <source>
        <dbReference type="ARBA" id="ARBA00023163"/>
    </source>
</evidence>
<dbReference type="InterPro" id="IPR012338">
    <property type="entry name" value="Beta-lactam/transpept-like"/>
</dbReference>
<dbReference type="PANTHER" id="PTHR43319">
    <property type="entry name" value="BETA-LACTAMASE-RELATED"/>
    <property type="match status" value="1"/>
</dbReference>
<feature type="region of interest" description="Disordered" evidence="4">
    <location>
        <begin position="63"/>
        <end position="89"/>
    </location>
</feature>
<dbReference type="InterPro" id="IPR000524">
    <property type="entry name" value="Tscrpt_reg_HTH_GntR"/>
</dbReference>
<evidence type="ECO:0000259" key="5">
    <source>
        <dbReference type="PROSITE" id="PS50949"/>
    </source>
</evidence>
<dbReference type="PROSITE" id="PS50949">
    <property type="entry name" value="HTH_GNTR"/>
    <property type="match status" value="1"/>
</dbReference>
<sequence>MKLRNMVQEDILHDIANGTLRPGDWIPEEALASKLGVSRTPVREAIRALASVGVLESVSNRGTRVAPAAGKDGGETETGQPLAPTDNPTVTLSLTMDQARDLLRPLADGSRPTDSEDSPESAPRRTASPAQGVCAPRFVAVKNLFQDFLDADPDFSAQVAVYLHGSEVVNLWGGPHLTDRSVTGVYSVSKGIAGLVIGHLYQEGMFSFDDTVCTYWPEFAAKGKEQITLRQLFTHQAGIVGVEPPFSVDEYADTRKAAQRLAETTPSWVPGTAFGYHQRTVGIALEELVRRWTGQELREVYDSVLREPYGIDFFFGLPASQEARYVPLQPTPNPAPSEPCHRASWRGIASNVGGESLAFPTNVEKIRATGICSSGGVGSASGLARAYASAMDGVDGKPALLSAETITTMSRQQVWGIDRVLDIISGFGIIFQKPANWLPFGGQWAFGHDGAGGALAFADPATGLTFGYIPCPNESSFGERRVMPLVRRMYEAVGAM</sequence>
<name>A0A3E2DCP8_9ACTN</name>
<dbReference type="SUPFAM" id="SSF56601">
    <property type="entry name" value="beta-lactamase/transpeptidase-like"/>
    <property type="match status" value="1"/>
</dbReference>
<feature type="region of interest" description="Disordered" evidence="4">
    <location>
        <begin position="104"/>
        <end position="129"/>
    </location>
</feature>
<dbReference type="InterPro" id="IPR036390">
    <property type="entry name" value="WH_DNA-bd_sf"/>
</dbReference>
<keyword evidence="1" id="KW-0805">Transcription regulation</keyword>
<dbReference type="SUPFAM" id="SSF46785">
    <property type="entry name" value="Winged helix' DNA-binding domain"/>
    <property type="match status" value="1"/>
</dbReference>
<dbReference type="Pfam" id="PF00392">
    <property type="entry name" value="GntR"/>
    <property type="match status" value="1"/>
</dbReference>
<dbReference type="InterPro" id="IPR036388">
    <property type="entry name" value="WH-like_DNA-bd_sf"/>
</dbReference>
<protein>
    <recommendedName>
        <fullName evidence="5">HTH gntR-type domain-containing protein</fullName>
    </recommendedName>
</protein>
<accession>A0A3E2DCP8</accession>
<keyword evidence="3" id="KW-0804">Transcription</keyword>
<dbReference type="RefSeq" id="WP_117189584.1">
    <property type="nucleotide sequence ID" value="NZ_NOWI01000008.1"/>
</dbReference>
<comment type="caution">
    <text evidence="6">The sequence shown here is derived from an EMBL/GenBank/DDBJ whole genome shotgun (WGS) entry which is preliminary data.</text>
</comment>
<evidence type="ECO:0000313" key="7">
    <source>
        <dbReference type="Proteomes" id="UP000259211"/>
    </source>
</evidence>
<dbReference type="EMBL" id="NOWI01000008">
    <property type="protein sequence ID" value="RFT43179.1"/>
    <property type="molecule type" value="Genomic_DNA"/>
</dbReference>
<dbReference type="GO" id="GO:0003677">
    <property type="term" value="F:DNA binding"/>
    <property type="evidence" value="ECO:0007669"/>
    <property type="project" value="UniProtKB-KW"/>
</dbReference>
<dbReference type="Gene3D" id="1.10.10.10">
    <property type="entry name" value="Winged helix-like DNA-binding domain superfamily/Winged helix DNA-binding domain"/>
    <property type="match status" value="1"/>
</dbReference>
<dbReference type="InterPro" id="IPR052907">
    <property type="entry name" value="Beta-lactamase/esterase"/>
</dbReference>
<evidence type="ECO:0000256" key="4">
    <source>
        <dbReference type="SAM" id="MobiDB-lite"/>
    </source>
</evidence>
<evidence type="ECO:0000256" key="2">
    <source>
        <dbReference type="ARBA" id="ARBA00023125"/>
    </source>
</evidence>
<dbReference type="SMART" id="SM00345">
    <property type="entry name" value="HTH_GNTR"/>
    <property type="match status" value="1"/>
</dbReference>
<dbReference type="InterPro" id="IPR001466">
    <property type="entry name" value="Beta-lactam-related"/>
</dbReference>
<evidence type="ECO:0000256" key="1">
    <source>
        <dbReference type="ARBA" id="ARBA00023015"/>
    </source>
</evidence>
<feature type="domain" description="HTH gntR-type" evidence="5">
    <location>
        <begin position="1"/>
        <end position="68"/>
    </location>
</feature>
<keyword evidence="2" id="KW-0238">DNA-binding</keyword>
<dbReference type="CDD" id="cd07377">
    <property type="entry name" value="WHTH_GntR"/>
    <property type="match status" value="1"/>
</dbReference>
<organism evidence="6 7">
    <name type="scientific">Cutibacterium avidum</name>
    <dbReference type="NCBI Taxonomy" id="33010"/>
    <lineage>
        <taxon>Bacteria</taxon>
        <taxon>Bacillati</taxon>
        <taxon>Actinomycetota</taxon>
        <taxon>Actinomycetes</taxon>
        <taxon>Propionibacteriales</taxon>
        <taxon>Propionibacteriaceae</taxon>
        <taxon>Cutibacterium</taxon>
    </lineage>
</organism>
<proteinExistence type="predicted"/>
<dbReference type="AlphaFoldDB" id="A0A3E2DCP8"/>
<dbReference type="Pfam" id="PF00144">
    <property type="entry name" value="Beta-lactamase"/>
    <property type="match status" value="1"/>
</dbReference>
<dbReference type="PANTHER" id="PTHR43319:SF3">
    <property type="entry name" value="BETA-LACTAMASE-RELATED DOMAIN-CONTAINING PROTEIN"/>
    <property type="match status" value="1"/>
</dbReference>
<dbReference type="Gene3D" id="3.40.710.10">
    <property type="entry name" value="DD-peptidase/beta-lactamase superfamily"/>
    <property type="match status" value="1"/>
</dbReference>
<reference evidence="6 7" key="1">
    <citation type="submission" date="2017-07" db="EMBL/GenBank/DDBJ databases">
        <authorList>
            <person name="Sun Z.S."/>
            <person name="Albrecht U."/>
            <person name="Echele G."/>
            <person name="Lee C.C."/>
        </authorList>
    </citation>
    <scope>NUCLEOTIDE SEQUENCE [LARGE SCALE GENOMIC DNA]</scope>
    <source>
        <strain evidence="6 7">P16-029</strain>
    </source>
</reference>
<dbReference type="Proteomes" id="UP000259211">
    <property type="component" value="Unassembled WGS sequence"/>
</dbReference>